<feature type="region of interest" description="Disordered" evidence="6">
    <location>
        <begin position="96"/>
        <end position="135"/>
    </location>
</feature>
<keyword evidence="9" id="KW-1185">Reference proteome</keyword>
<feature type="compositionally biased region" description="Polar residues" evidence="6">
    <location>
        <begin position="119"/>
        <end position="135"/>
    </location>
</feature>
<dbReference type="KEGG" id="kbs:EPA93_44645"/>
<keyword evidence="3 7" id="KW-0812">Transmembrane</keyword>
<feature type="compositionally biased region" description="Basic and acidic residues" evidence="6">
    <location>
        <begin position="26"/>
        <end position="42"/>
    </location>
</feature>
<organism evidence="8 9">
    <name type="scientific">Ktedonosporobacter rubrisoli</name>
    <dbReference type="NCBI Taxonomy" id="2509675"/>
    <lineage>
        <taxon>Bacteria</taxon>
        <taxon>Bacillati</taxon>
        <taxon>Chloroflexota</taxon>
        <taxon>Ktedonobacteria</taxon>
        <taxon>Ktedonobacterales</taxon>
        <taxon>Ktedonosporobacteraceae</taxon>
        <taxon>Ktedonosporobacter</taxon>
    </lineage>
</organism>
<dbReference type="GO" id="GO:0005886">
    <property type="term" value="C:plasma membrane"/>
    <property type="evidence" value="ECO:0007669"/>
    <property type="project" value="TreeGrafter"/>
</dbReference>
<dbReference type="GO" id="GO:0015086">
    <property type="term" value="F:cadmium ion transmembrane transporter activity"/>
    <property type="evidence" value="ECO:0007669"/>
    <property type="project" value="TreeGrafter"/>
</dbReference>
<feature type="transmembrane region" description="Helical" evidence="7">
    <location>
        <begin position="217"/>
        <end position="240"/>
    </location>
</feature>
<dbReference type="InterPro" id="IPR001046">
    <property type="entry name" value="NRAMP_fam"/>
</dbReference>
<dbReference type="PANTHER" id="PTHR11706">
    <property type="entry name" value="SOLUTE CARRIER PROTEIN FAMILY 11 MEMBER"/>
    <property type="match status" value="1"/>
</dbReference>
<feature type="transmembrane region" description="Helical" evidence="7">
    <location>
        <begin position="278"/>
        <end position="300"/>
    </location>
</feature>
<dbReference type="EMBL" id="CP035758">
    <property type="protein sequence ID" value="QBD82684.1"/>
    <property type="molecule type" value="Genomic_DNA"/>
</dbReference>
<keyword evidence="4 7" id="KW-1133">Transmembrane helix</keyword>
<gene>
    <name evidence="8" type="ORF">EPA93_44645</name>
</gene>
<proteinExistence type="predicted"/>
<feature type="transmembrane region" description="Helical" evidence="7">
    <location>
        <begin position="177"/>
        <end position="197"/>
    </location>
</feature>
<feature type="region of interest" description="Disordered" evidence="6">
    <location>
        <begin position="23"/>
        <end position="42"/>
    </location>
</feature>
<dbReference type="PANTHER" id="PTHR11706:SF33">
    <property type="entry name" value="NATURAL RESISTANCE-ASSOCIATED MACROPHAGE PROTEIN 2"/>
    <property type="match status" value="1"/>
</dbReference>
<evidence type="ECO:0000256" key="7">
    <source>
        <dbReference type="SAM" id="Phobius"/>
    </source>
</evidence>
<evidence type="ECO:0000256" key="2">
    <source>
        <dbReference type="ARBA" id="ARBA00022448"/>
    </source>
</evidence>
<evidence type="ECO:0000256" key="3">
    <source>
        <dbReference type="ARBA" id="ARBA00022692"/>
    </source>
</evidence>
<accession>A0A4P6K3G6</accession>
<keyword evidence="2" id="KW-0813">Transport</keyword>
<protein>
    <submittedName>
        <fullName evidence="8">Divalent metal cation transporter</fullName>
    </submittedName>
</protein>
<name>A0A4P6K3G6_KTERU</name>
<keyword evidence="5 7" id="KW-0472">Membrane</keyword>
<feature type="transmembrane region" description="Helical" evidence="7">
    <location>
        <begin position="246"/>
        <end position="266"/>
    </location>
</feature>
<reference evidence="8 9" key="1">
    <citation type="submission" date="2019-01" db="EMBL/GenBank/DDBJ databases">
        <title>Ktedonosporobacter rubrisoli SCAWS-G2.</title>
        <authorList>
            <person name="Huang Y."/>
            <person name="Yan B."/>
        </authorList>
    </citation>
    <scope>NUCLEOTIDE SEQUENCE [LARGE SCALE GENOMIC DNA]</scope>
    <source>
        <strain evidence="8 9">SCAWS-G2</strain>
    </source>
</reference>
<dbReference type="RefSeq" id="WP_129893753.1">
    <property type="nucleotide sequence ID" value="NZ_CP035758.1"/>
</dbReference>
<sequence length="325" mass="35227">MAGEKHNDHDPEVVPGMQVEATEGDLGEHDVSSPKIAGVEKDRQGHVKTIEVSKGIFFKKKINVPVERIEAVEPVAAENGTAQKMIVDAQEEELTSLTASGPERLPARRKRQQEKRLSPGSTTEEGLERGSNTSAAQPPRAFWHVIGPGLLSGTSGNDPSAVTVYAVDGANVGYGHLWLMLLTTPLYFAVQFACARIGRVSQKGLAQLLGEYYGRPLAIGAALLLAMSNIALLAADLVAIGSGFELITGVSWAWFVVPVTVGLWYLTVYRTFEAFKKIFLTMSFVFVAYVLTAFFTHAQWSTVLVRTFVPHLGFDFASISSAGLF</sequence>
<dbReference type="Proteomes" id="UP000290365">
    <property type="component" value="Chromosome"/>
</dbReference>
<dbReference type="GO" id="GO:0034755">
    <property type="term" value="P:iron ion transmembrane transport"/>
    <property type="evidence" value="ECO:0007669"/>
    <property type="project" value="TreeGrafter"/>
</dbReference>
<evidence type="ECO:0000256" key="4">
    <source>
        <dbReference type="ARBA" id="ARBA00022989"/>
    </source>
</evidence>
<evidence type="ECO:0000256" key="5">
    <source>
        <dbReference type="ARBA" id="ARBA00023136"/>
    </source>
</evidence>
<evidence type="ECO:0000256" key="1">
    <source>
        <dbReference type="ARBA" id="ARBA00004141"/>
    </source>
</evidence>
<comment type="subcellular location">
    <subcellularLocation>
        <location evidence="1">Membrane</location>
        <topology evidence="1">Multi-pass membrane protein</topology>
    </subcellularLocation>
</comment>
<evidence type="ECO:0000256" key="6">
    <source>
        <dbReference type="SAM" id="MobiDB-lite"/>
    </source>
</evidence>
<dbReference type="GO" id="GO:0005384">
    <property type="term" value="F:manganese ion transmembrane transporter activity"/>
    <property type="evidence" value="ECO:0007669"/>
    <property type="project" value="TreeGrafter"/>
</dbReference>
<dbReference type="Pfam" id="PF01566">
    <property type="entry name" value="Nramp"/>
    <property type="match status" value="1"/>
</dbReference>
<dbReference type="AlphaFoldDB" id="A0A4P6K3G6"/>
<evidence type="ECO:0000313" key="9">
    <source>
        <dbReference type="Proteomes" id="UP000290365"/>
    </source>
</evidence>
<evidence type="ECO:0000313" key="8">
    <source>
        <dbReference type="EMBL" id="QBD82684.1"/>
    </source>
</evidence>
<dbReference type="OrthoDB" id="141480at2"/>